<dbReference type="AlphaFoldDB" id="A0AAF5DHG5"/>
<dbReference type="InterPro" id="IPR000387">
    <property type="entry name" value="Tyr_Pase_dom"/>
</dbReference>
<evidence type="ECO:0000313" key="7">
    <source>
        <dbReference type="WBParaSite" id="TCONS_00012312.p1"/>
    </source>
</evidence>
<dbReference type="InterPro" id="IPR003595">
    <property type="entry name" value="Tyr_Pase_cat"/>
</dbReference>
<proteinExistence type="predicted"/>
<dbReference type="Pfam" id="PF24490">
    <property type="entry name" value="DUF7585"/>
    <property type="match status" value="1"/>
</dbReference>
<feature type="signal peptide" evidence="3">
    <location>
        <begin position="1"/>
        <end position="23"/>
    </location>
</feature>
<dbReference type="Proteomes" id="UP000035681">
    <property type="component" value="Unplaced"/>
</dbReference>
<dbReference type="PANTHER" id="PTHR46163">
    <property type="entry name" value="TYROSINE-PROTEIN PHOSPHATASE-RELATED"/>
    <property type="match status" value="1"/>
</dbReference>
<dbReference type="GO" id="GO:0004725">
    <property type="term" value="F:protein tyrosine phosphatase activity"/>
    <property type="evidence" value="ECO:0007669"/>
    <property type="project" value="InterPro"/>
</dbReference>
<evidence type="ECO:0000259" key="4">
    <source>
        <dbReference type="PROSITE" id="PS50055"/>
    </source>
</evidence>
<dbReference type="InterPro" id="IPR052782">
    <property type="entry name" value="Oocyte-zygote_transition_reg"/>
</dbReference>
<sequence>KMFLHYQLTTIILLLLQFLKCSKQTTYRNLFSFVSKEFTGQSFRVIHKTNAPSNIITTKRRIYRTTFGLEIKLKDDSEKKLAEKNKKLIGDKRLFGKFKDKIGVIGAYAVVVQCALVGITTIKKEIKSTRFSKMFLHHQFSIILWLLLQFLDYSEQATYGSHFSSVPKKLTGQTFPVIHNINSPSNLVIVKCPGPKYKHIKTTDYFSLNDKINNMRAPLFTHNRALAWAPVMYNSSGLTFVNCGLLVIKKDNSIDSTTYDWTYSLNWKSKPDPKQIMETRTISIKLPSIKRNCNIVESKILVYRKDKKNNFKKFGFRDEVLSHVDDLFYYFEKPDNDNKMEVMIPCGIARAVNDLPEIIIKEHTSILIVYKNLEINVIKQEHVLGSYSIKLYLGKKTGIPDFYEGEQITMKKMEFTRTGIEEIQNSNETIISSFSIEGFQLLEFSYDCPTIDGTELVKKVFYFGPESESYVFPNEGIIYLSNETAIQPNCSIHKFTFGYLESITVNGVTTNFIELTDEGSKKNNLKRVKDFIFMEDIKKDKITINCFYITPNGNVTLAQTFEKEKKVKVVVNDKKEEVNEVKKEKAEKEELKNKLAEKDKQLVAQSKTSFEKLKDNIGVAGGYAVVIISSLVGIIIILLIAAVCSVKVLKPWILRKKIQSKYPNIFRFWNVLSNQNLEVYAETIHSKKYIPDKVKNQVISKKIEGGEVVESNTNTCFDSSLVSCFRDIEGEIKAHYISGISPVRTYIISDGPTPDKAEFFWELLYREDVAVVFGIIYQENDMIKVAHSKSFYWPKDTGKYGKVMVEFCGNLQSDVPFVTVRKFNMLMEYGHRKELIHYQISNWKEHDIPRTDRQIIQLYKEISENAGTEKVLIHASHGSGSRVFMFTYFACIFEAMKGNDTVDDPLEIIKEVRTHRYGGNISSMEFAYIIKAVVSYFYDCKMLVDVTNHQPAFYKEYEDLMFKIDGRESKMIVDIRNFLTFVNIIDDGKLKDLCHQFENVQKISEGDLRLQCKRFYTISNIEAMSKNKIRYKDVPCFDATAVNIKDKGSSDINGFIHANEFKYKCDEKERKIIMCQAPLEGSMGDMLDMIHRYKIGLIVVLVNKEEMNKGSKCFPYLNTTKKEISFGAYNLLYQGHEVGKNNFFTEYNYSVIDRASRLIHNFKLLHYLNWPDNTIPTEKQSLLGLYKRIIELRDNTNIVIHCSNGVGRTGTLAFIIYMMDVIKSRSSFDPIKCLAKIRKHRCKAVQTTTQFVFALSILYEHFKGQIEKMDERAYPNFMALANEMIIDIVYLPNVFISSSILEIKRIMTMCHARRKIQSYTSRTKSSATSFMFLWFHKRKTTSYHTSGKRNTMRTRQCLINSAKHSASESSRNI</sequence>
<dbReference type="Pfam" id="PF24486">
    <property type="entry name" value="DUF7583"/>
    <property type="match status" value="1"/>
</dbReference>
<feature type="domain" description="Tyrosine specific protein phosphatases" evidence="5">
    <location>
        <begin position="1180"/>
        <end position="1252"/>
    </location>
</feature>
<dbReference type="InterPro" id="IPR029021">
    <property type="entry name" value="Prot-tyrosine_phosphatase-like"/>
</dbReference>
<dbReference type="PROSITE" id="PS00383">
    <property type="entry name" value="TYR_PHOSPHATASE_1"/>
    <property type="match status" value="1"/>
</dbReference>
<feature type="domain" description="Tyrosine-protein phosphatase" evidence="4">
    <location>
        <begin position="717"/>
        <end position="936"/>
    </location>
</feature>
<dbReference type="InterPro" id="IPR056006">
    <property type="entry name" value="DUF7584"/>
</dbReference>
<evidence type="ECO:0000259" key="5">
    <source>
        <dbReference type="PROSITE" id="PS50056"/>
    </source>
</evidence>
<keyword evidence="2" id="KW-0472">Membrane</keyword>
<dbReference type="CDD" id="cd00047">
    <property type="entry name" value="PTPc"/>
    <property type="match status" value="1"/>
</dbReference>
<keyword evidence="2" id="KW-1133">Transmembrane helix</keyword>
<dbReference type="InterPro" id="IPR016130">
    <property type="entry name" value="Tyr_Pase_AS"/>
</dbReference>
<name>A0AAF5DHG5_STRER</name>
<dbReference type="WBParaSite" id="TCONS_00012312.p1">
    <property type="protein sequence ID" value="TCONS_00012312.p1"/>
    <property type="gene ID" value="XLOC_007918"/>
</dbReference>
<evidence type="ECO:0000313" key="6">
    <source>
        <dbReference type="Proteomes" id="UP000035681"/>
    </source>
</evidence>
<evidence type="ECO:0000256" key="3">
    <source>
        <dbReference type="SAM" id="SignalP"/>
    </source>
</evidence>
<organism evidence="6 7">
    <name type="scientific">Strongyloides stercoralis</name>
    <name type="common">Threadworm</name>
    <dbReference type="NCBI Taxonomy" id="6248"/>
    <lineage>
        <taxon>Eukaryota</taxon>
        <taxon>Metazoa</taxon>
        <taxon>Ecdysozoa</taxon>
        <taxon>Nematoda</taxon>
        <taxon>Chromadorea</taxon>
        <taxon>Rhabditida</taxon>
        <taxon>Tylenchina</taxon>
        <taxon>Panagrolaimomorpha</taxon>
        <taxon>Strongyloidoidea</taxon>
        <taxon>Strongyloididae</taxon>
        <taxon>Strongyloides</taxon>
    </lineage>
</organism>
<dbReference type="PROSITE" id="PS50055">
    <property type="entry name" value="TYR_PHOSPHATASE_PTP"/>
    <property type="match status" value="2"/>
</dbReference>
<dbReference type="PROSITE" id="PS50056">
    <property type="entry name" value="TYR_PHOSPHATASE_2"/>
    <property type="match status" value="1"/>
</dbReference>
<dbReference type="InterPro" id="IPR000242">
    <property type="entry name" value="PTP_cat"/>
</dbReference>
<accession>A0AAF5DHG5</accession>
<dbReference type="SMART" id="SM00404">
    <property type="entry name" value="PTPc_motif"/>
    <property type="match status" value="2"/>
</dbReference>
<dbReference type="Pfam" id="PF24488">
    <property type="entry name" value="DUF7584"/>
    <property type="match status" value="1"/>
</dbReference>
<keyword evidence="2" id="KW-0812">Transmembrane</keyword>
<dbReference type="SUPFAM" id="SSF52799">
    <property type="entry name" value="(Phosphotyrosine protein) phosphatases II"/>
    <property type="match status" value="2"/>
</dbReference>
<feature type="coiled-coil region" evidence="1">
    <location>
        <begin position="571"/>
        <end position="608"/>
    </location>
</feature>
<dbReference type="InterPro" id="IPR056005">
    <property type="entry name" value="DUF7583"/>
</dbReference>
<reference evidence="7" key="1">
    <citation type="submission" date="2024-02" db="UniProtKB">
        <authorList>
            <consortium name="WormBaseParasite"/>
        </authorList>
    </citation>
    <scope>IDENTIFICATION</scope>
</reference>
<dbReference type="SMART" id="SM00194">
    <property type="entry name" value="PTPc"/>
    <property type="match status" value="1"/>
</dbReference>
<feature type="transmembrane region" description="Helical" evidence="2">
    <location>
        <begin position="102"/>
        <end position="122"/>
    </location>
</feature>
<dbReference type="PANTHER" id="PTHR46163:SF5">
    <property type="entry name" value="TYROSINE-PROTEIN PHOSPHATASE"/>
    <property type="match status" value="1"/>
</dbReference>
<evidence type="ECO:0000256" key="2">
    <source>
        <dbReference type="SAM" id="Phobius"/>
    </source>
</evidence>
<protein>
    <submittedName>
        <fullName evidence="7">Protein-tyrosine-phosphatase</fullName>
    </submittedName>
</protein>
<dbReference type="Pfam" id="PF00102">
    <property type="entry name" value="Y_phosphatase"/>
    <property type="match status" value="2"/>
</dbReference>
<feature type="chain" id="PRO_5042241959" evidence="3">
    <location>
        <begin position="24"/>
        <end position="1373"/>
    </location>
</feature>
<feature type="domain" description="Tyrosine-protein phosphatase" evidence="4">
    <location>
        <begin position="993"/>
        <end position="1261"/>
    </location>
</feature>
<dbReference type="PRINTS" id="PR00700">
    <property type="entry name" value="PRTYPHPHTASE"/>
</dbReference>
<keyword evidence="6" id="KW-1185">Reference proteome</keyword>
<dbReference type="Gene3D" id="3.90.190.10">
    <property type="entry name" value="Protein tyrosine phosphatase superfamily"/>
    <property type="match status" value="2"/>
</dbReference>
<feature type="transmembrane region" description="Helical" evidence="2">
    <location>
        <begin position="623"/>
        <end position="649"/>
    </location>
</feature>
<feature type="transmembrane region" description="Helical" evidence="2">
    <location>
        <begin position="134"/>
        <end position="151"/>
    </location>
</feature>
<evidence type="ECO:0000256" key="1">
    <source>
        <dbReference type="SAM" id="Coils"/>
    </source>
</evidence>
<keyword evidence="1" id="KW-0175">Coiled coil</keyword>
<dbReference type="InterPro" id="IPR056007">
    <property type="entry name" value="DUF7585"/>
</dbReference>
<keyword evidence="3" id="KW-0732">Signal</keyword>